<dbReference type="InterPro" id="IPR016181">
    <property type="entry name" value="Acyl_CoA_acyltransferase"/>
</dbReference>
<feature type="domain" description="N-acetyltransferase" evidence="3">
    <location>
        <begin position="1"/>
        <end position="161"/>
    </location>
</feature>
<evidence type="ECO:0000313" key="5">
    <source>
        <dbReference type="Proteomes" id="UP000199382"/>
    </source>
</evidence>
<dbReference type="Gene3D" id="3.40.630.30">
    <property type="match status" value="1"/>
</dbReference>
<evidence type="ECO:0000259" key="3">
    <source>
        <dbReference type="PROSITE" id="PS51186"/>
    </source>
</evidence>
<accession>A0A1G9P2T3</accession>
<reference evidence="4 5" key="1">
    <citation type="submission" date="2016-10" db="EMBL/GenBank/DDBJ databases">
        <authorList>
            <person name="de Groot N.N."/>
        </authorList>
    </citation>
    <scope>NUCLEOTIDE SEQUENCE [LARGE SCALE GENOMIC DNA]</scope>
    <source>
        <strain evidence="4 5">DSM 25294</strain>
    </source>
</reference>
<feature type="compositionally biased region" description="Basic and acidic residues" evidence="2">
    <location>
        <begin position="147"/>
        <end position="161"/>
    </location>
</feature>
<dbReference type="PANTHER" id="PTHR13947">
    <property type="entry name" value="GNAT FAMILY N-ACETYLTRANSFERASE"/>
    <property type="match status" value="1"/>
</dbReference>
<dbReference type="PANTHER" id="PTHR13947:SF37">
    <property type="entry name" value="LD18367P"/>
    <property type="match status" value="1"/>
</dbReference>
<keyword evidence="1" id="KW-0808">Transferase</keyword>
<name>A0A1G9P2T3_9RHOB</name>
<sequence length="161" mass="17904">MRVERFTEKDWQRARDIRLRALADAPDAFARTFAEEASFEEIHWRERLSSGSATFVAVDDHADVGLATGAAHRGSPEVAGLLGMWVAPDRRRNGIATELIQTVVDWARTNGFAEIALHVADKNRSAIRLYGQMGFVPTGNTSALPPPREHITEHELSRALM</sequence>
<proteinExistence type="predicted"/>
<protein>
    <submittedName>
        <fullName evidence="4">Ribosomal protein S18 acetylase RimI</fullName>
    </submittedName>
</protein>
<dbReference type="Pfam" id="PF00583">
    <property type="entry name" value="Acetyltransf_1"/>
    <property type="match status" value="1"/>
</dbReference>
<dbReference type="Proteomes" id="UP000199382">
    <property type="component" value="Unassembled WGS sequence"/>
</dbReference>
<keyword evidence="5" id="KW-1185">Reference proteome</keyword>
<dbReference type="InterPro" id="IPR000182">
    <property type="entry name" value="GNAT_dom"/>
</dbReference>
<dbReference type="GO" id="GO:0005840">
    <property type="term" value="C:ribosome"/>
    <property type="evidence" value="ECO:0007669"/>
    <property type="project" value="UniProtKB-KW"/>
</dbReference>
<dbReference type="PROSITE" id="PS51186">
    <property type="entry name" value="GNAT"/>
    <property type="match status" value="1"/>
</dbReference>
<feature type="region of interest" description="Disordered" evidence="2">
    <location>
        <begin position="140"/>
        <end position="161"/>
    </location>
</feature>
<evidence type="ECO:0000256" key="1">
    <source>
        <dbReference type="ARBA" id="ARBA00022679"/>
    </source>
</evidence>
<dbReference type="EMBL" id="FNEK01000133">
    <property type="protein sequence ID" value="SDL92980.1"/>
    <property type="molecule type" value="Genomic_DNA"/>
</dbReference>
<dbReference type="AlphaFoldDB" id="A0A1G9P2T3"/>
<keyword evidence="4" id="KW-0689">Ribosomal protein</keyword>
<dbReference type="RefSeq" id="WP_170844809.1">
    <property type="nucleotide sequence ID" value="NZ_FNEK01000133.1"/>
</dbReference>
<dbReference type="CDD" id="cd04301">
    <property type="entry name" value="NAT_SF"/>
    <property type="match status" value="1"/>
</dbReference>
<dbReference type="GO" id="GO:0008080">
    <property type="term" value="F:N-acetyltransferase activity"/>
    <property type="evidence" value="ECO:0007669"/>
    <property type="project" value="InterPro"/>
</dbReference>
<organism evidence="4 5">
    <name type="scientific">Aliiruegeria lutimaris</name>
    <dbReference type="NCBI Taxonomy" id="571298"/>
    <lineage>
        <taxon>Bacteria</taxon>
        <taxon>Pseudomonadati</taxon>
        <taxon>Pseudomonadota</taxon>
        <taxon>Alphaproteobacteria</taxon>
        <taxon>Rhodobacterales</taxon>
        <taxon>Roseobacteraceae</taxon>
        <taxon>Aliiruegeria</taxon>
    </lineage>
</organism>
<keyword evidence="4" id="KW-0687">Ribonucleoprotein</keyword>
<evidence type="ECO:0000313" key="4">
    <source>
        <dbReference type="EMBL" id="SDL92980.1"/>
    </source>
</evidence>
<evidence type="ECO:0000256" key="2">
    <source>
        <dbReference type="SAM" id="MobiDB-lite"/>
    </source>
</evidence>
<dbReference type="STRING" id="571298.SAMN04488026_11336"/>
<dbReference type="InterPro" id="IPR050769">
    <property type="entry name" value="NAT_camello-type"/>
</dbReference>
<gene>
    <name evidence="4" type="ORF">SAMN04488026_11336</name>
</gene>
<dbReference type="SUPFAM" id="SSF55729">
    <property type="entry name" value="Acyl-CoA N-acyltransferases (Nat)"/>
    <property type="match status" value="1"/>
</dbReference>